<keyword evidence="7 8" id="KW-0472">Membrane</keyword>
<name>R2T1K4_9ENTE</name>
<evidence type="ECO:0000256" key="6">
    <source>
        <dbReference type="ARBA" id="ARBA00022989"/>
    </source>
</evidence>
<keyword evidence="6 8" id="KW-1133">Transmembrane helix</keyword>
<feature type="transmembrane region" description="Helical" evidence="8">
    <location>
        <begin position="256"/>
        <end position="279"/>
    </location>
</feature>
<evidence type="ECO:0000259" key="10">
    <source>
        <dbReference type="PROSITE" id="PS50929"/>
    </source>
</evidence>
<keyword evidence="12" id="KW-1185">Reference proteome</keyword>
<feature type="transmembrane region" description="Helical" evidence="8">
    <location>
        <begin position="173"/>
        <end position="191"/>
    </location>
</feature>
<evidence type="ECO:0000256" key="5">
    <source>
        <dbReference type="ARBA" id="ARBA00022840"/>
    </source>
</evidence>
<keyword evidence="5 11" id="KW-0067">ATP-binding</keyword>
<dbReference type="HOGENOM" id="CLU_000604_84_3_9"/>
<keyword evidence="2" id="KW-0813">Transport</keyword>
<dbReference type="SMART" id="SM00382">
    <property type="entry name" value="AAA"/>
    <property type="match status" value="1"/>
</dbReference>
<dbReference type="eggNOG" id="COG1132">
    <property type="taxonomic scope" value="Bacteria"/>
</dbReference>
<evidence type="ECO:0000256" key="8">
    <source>
        <dbReference type="SAM" id="Phobius"/>
    </source>
</evidence>
<dbReference type="InterPro" id="IPR011527">
    <property type="entry name" value="ABC1_TM_dom"/>
</dbReference>
<gene>
    <name evidence="11" type="ORF">UAU_01884</name>
</gene>
<comment type="subcellular location">
    <subcellularLocation>
        <location evidence="1">Cell membrane</location>
        <topology evidence="1">Multi-pass membrane protein</topology>
    </subcellularLocation>
</comment>
<evidence type="ECO:0000313" key="11">
    <source>
        <dbReference type="EMBL" id="EOH94149.1"/>
    </source>
</evidence>
<feature type="transmembrane region" description="Helical" evidence="8">
    <location>
        <begin position="31"/>
        <end position="50"/>
    </location>
</feature>
<evidence type="ECO:0000256" key="2">
    <source>
        <dbReference type="ARBA" id="ARBA00022448"/>
    </source>
</evidence>
<dbReference type="InterPro" id="IPR003593">
    <property type="entry name" value="AAA+_ATPase"/>
</dbReference>
<dbReference type="EMBL" id="AJAQ01000015">
    <property type="protein sequence ID" value="EOH94149.1"/>
    <property type="molecule type" value="Genomic_DNA"/>
</dbReference>
<proteinExistence type="predicted"/>
<dbReference type="PANTHER" id="PTHR43394:SF1">
    <property type="entry name" value="ATP-BINDING CASSETTE SUB-FAMILY B MEMBER 10, MITOCHONDRIAL"/>
    <property type="match status" value="1"/>
</dbReference>
<evidence type="ECO:0000313" key="12">
    <source>
        <dbReference type="Proteomes" id="UP000013782"/>
    </source>
</evidence>
<dbReference type="GO" id="GO:0016887">
    <property type="term" value="F:ATP hydrolysis activity"/>
    <property type="evidence" value="ECO:0007669"/>
    <property type="project" value="InterPro"/>
</dbReference>
<dbReference type="SUPFAM" id="SSF90123">
    <property type="entry name" value="ABC transporter transmembrane region"/>
    <property type="match status" value="1"/>
</dbReference>
<dbReference type="Pfam" id="PF00664">
    <property type="entry name" value="ABC_membrane"/>
    <property type="match status" value="1"/>
</dbReference>
<dbReference type="FunFam" id="3.40.50.300:FF:000287">
    <property type="entry name" value="Multidrug ABC transporter ATP-binding protein"/>
    <property type="match status" value="1"/>
</dbReference>
<evidence type="ECO:0000256" key="3">
    <source>
        <dbReference type="ARBA" id="ARBA00022692"/>
    </source>
</evidence>
<dbReference type="Gene3D" id="1.20.1560.10">
    <property type="entry name" value="ABC transporter type 1, transmembrane domain"/>
    <property type="match status" value="1"/>
</dbReference>
<dbReference type="AlphaFoldDB" id="R2T1K4"/>
<evidence type="ECO:0000259" key="9">
    <source>
        <dbReference type="PROSITE" id="PS50893"/>
    </source>
</evidence>
<reference evidence="11 12" key="1">
    <citation type="submission" date="2013-02" db="EMBL/GenBank/DDBJ databases">
        <title>The Genome Sequence of Enterococcus pallens BAA-351.</title>
        <authorList>
            <consortium name="The Broad Institute Genome Sequencing Platform"/>
            <consortium name="The Broad Institute Genome Sequencing Center for Infectious Disease"/>
            <person name="Earl A.M."/>
            <person name="Gilmore M.S."/>
            <person name="Lebreton F."/>
            <person name="Walker B."/>
            <person name="Young S.K."/>
            <person name="Zeng Q."/>
            <person name="Gargeya S."/>
            <person name="Fitzgerald M."/>
            <person name="Haas B."/>
            <person name="Abouelleil A."/>
            <person name="Alvarado L."/>
            <person name="Arachchi H.M."/>
            <person name="Berlin A.M."/>
            <person name="Chapman S.B."/>
            <person name="Dewar J."/>
            <person name="Goldberg J."/>
            <person name="Griggs A."/>
            <person name="Gujja S."/>
            <person name="Hansen M."/>
            <person name="Howarth C."/>
            <person name="Imamovic A."/>
            <person name="Larimer J."/>
            <person name="McCowan C."/>
            <person name="Murphy C."/>
            <person name="Neiman D."/>
            <person name="Pearson M."/>
            <person name="Priest M."/>
            <person name="Roberts A."/>
            <person name="Saif S."/>
            <person name="Shea T."/>
            <person name="Sisk P."/>
            <person name="Sykes S."/>
            <person name="Wortman J."/>
            <person name="Nusbaum C."/>
            <person name="Birren B."/>
        </authorList>
    </citation>
    <scope>NUCLEOTIDE SEQUENCE [LARGE SCALE GENOMIC DNA]</scope>
    <source>
        <strain evidence="11 12">ATCC BAA-351</strain>
    </source>
</reference>
<dbReference type="Proteomes" id="UP000013782">
    <property type="component" value="Unassembled WGS sequence"/>
</dbReference>
<feature type="transmembrane region" description="Helical" evidence="8">
    <location>
        <begin position="148"/>
        <end position="167"/>
    </location>
</feature>
<dbReference type="InterPro" id="IPR017871">
    <property type="entry name" value="ABC_transporter-like_CS"/>
</dbReference>
<dbReference type="PROSITE" id="PS00211">
    <property type="entry name" value="ABC_TRANSPORTER_1"/>
    <property type="match status" value="1"/>
</dbReference>
<dbReference type="CDD" id="cd03254">
    <property type="entry name" value="ABCC_Glucan_exporter_like"/>
    <property type="match status" value="1"/>
</dbReference>
<keyword evidence="3 8" id="KW-0812">Transmembrane</keyword>
<feature type="transmembrane region" description="Helical" evidence="8">
    <location>
        <begin position="285"/>
        <end position="302"/>
    </location>
</feature>
<dbReference type="PROSITE" id="PS50893">
    <property type="entry name" value="ABC_TRANSPORTER_2"/>
    <property type="match status" value="1"/>
</dbReference>
<evidence type="ECO:0000256" key="7">
    <source>
        <dbReference type="ARBA" id="ARBA00023136"/>
    </source>
</evidence>
<dbReference type="GO" id="GO:0015421">
    <property type="term" value="F:ABC-type oligopeptide transporter activity"/>
    <property type="evidence" value="ECO:0007669"/>
    <property type="project" value="TreeGrafter"/>
</dbReference>
<dbReference type="InterPro" id="IPR036640">
    <property type="entry name" value="ABC1_TM_sf"/>
</dbReference>
<sequence length="591" mass="67308">METNKDTEIPLKEQWAVIKRLFNFAKPFQRMFFSAIVFALILAIINVLLPRILQVFIDNHLKTNTATLNVLLFFSVLYFIGTLIKAIVWFFQSYLYNYASLKTYQHIRIRLFEKLHTQGMSYFDRVPAGSIVSRVTNDTETLFEFWQVFLMLLTGVFAILSSFLAMFQIDQQIALTNLIYLPLLLLIIAYYQKFSSKIFRRMRERLSQLNTKLNETISGMQIVQQFKQETRLINEFEAVNDAYLETRLAMIKINSILLGPIINLLYTVAVAASLAFFGFKASFDPIEIGLVFVFTSYIQAFFSPMTQMMDFLSTFSDGIVAGSRIFAILDSQESEPKQQVTEEREIKKGKIEFRNVTFSYDGQHPVLNDISFTVNPGETIAVVGHTGSGKSSIINLLMRFYEFQEGTILIDDQDIRSFPRKELQGKIGLVLQDAFMFYGTIEENIRLFNQSISDQEVLAAAKFVQIDQFIKNLSNGYQTKVLEGGAGLSSGQKQLISFARTIVTQPKILVLDEATATIDSETEQLIQAGLLKMQEGRTTVAIAHRLSTIKQADKILVLDKGVIVERGNHEDLLALGGIYADMYKLQMNKDF</sequence>
<dbReference type="InterPro" id="IPR003439">
    <property type="entry name" value="ABC_transporter-like_ATP-bd"/>
</dbReference>
<keyword evidence="4" id="KW-0547">Nucleotide-binding</keyword>
<dbReference type="PROSITE" id="PS50929">
    <property type="entry name" value="ABC_TM1F"/>
    <property type="match status" value="1"/>
</dbReference>
<protein>
    <submittedName>
        <fullName evidence="11">ABC transporter ATP-binding protein</fullName>
    </submittedName>
</protein>
<dbReference type="PANTHER" id="PTHR43394">
    <property type="entry name" value="ATP-DEPENDENT PERMEASE MDL1, MITOCHONDRIAL"/>
    <property type="match status" value="1"/>
</dbReference>
<dbReference type="Pfam" id="PF00005">
    <property type="entry name" value="ABC_tran"/>
    <property type="match status" value="1"/>
</dbReference>
<comment type="caution">
    <text evidence="11">The sequence shown here is derived from an EMBL/GenBank/DDBJ whole genome shotgun (WGS) entry which is preliminary data.</text>
</comment>
<dbReference type="SUPFAM" id="SSF52540">
    <property type="entry name" value="P-loop containing nucleoside triphosphate hydrolases"/>
    <property type="match status" value="1"/>
</dbReference>
<dbReference type="Gene3D" id="3.40.50.300">
    <property type="entry name" value="P-loop containing nucleotide triphosphate hydrolases"/>
    <property type="match status" value="1"/>
</dbReference>
<accession>R2T1K4</accession>
<dbReference type="InterPro" id="IPR039421">
    <property type="entry name" value="Type_1_exporter"/>
</dbReference>
<feature type="domain" description="ABC transmembrane type-1" evidence="10">
    <location>
        <begin position="35"/>
        <end position="317"/>
    </location>
</feature>
<dbReference type="CDD" id="cd18544">
    <property type="entry name" value="ABC_6TM_TmrA_like"/>
    <property type="match status" value="1"/>
</dbReference>
<feature type="domain" description="ABC transporter" evidence="9">
    <location>
        <begin position="351"/>
        <end position="585"/>
    </location>
</feature>
<dbReference type="RefSeq" id="WP_010756878.1">
    <property type="nucleotide sequence ID" value="NZ_ASWD01000001.1"/>
</dbReference>
<dbReference type="GO" id="GO:0005886">
    <property type="term" value="C:plasma membrane"/>
    <property type="evidence" value="ECO:0007669"/>
    <property type="project" value="UniProtKB-SubCell"/>
</dbReference>
<dbReference type="InterPro" id="IPR027417">
    <property type="entry name" value="P-loop_NTPase"/>
</dbReference>
<evidence type="ECO:0000256" key="1">
    <source>
        <dbReference type="ARBA" id="ARBA00004651"/>
    </source>
</evidence>
<dbReference type="PATRIC" id="fig|1158607.3.peg.1852"/>
<evidence type="ECO:0000256" key="4">
    <source>
        <dbReference type="ARBA" id="ARBA00022741"/>
    </source>
</evidence>
<dbReference type="GO" id="GO:0005524">
    <property type="term" value="F:ATP binding"/>
    <property type="evidence" value="ECO:0007669"/>
    <property type="project" value="UniProtKB-KW"/>
</dbReference>
<organism evidence="11 12">
    <name type="scientific">Enterococcus pallens ATCC BAA-351</name>
    <dbReference type="NCBI Taxonomy" id="1158607"/>
    <lineage>
        <taxon>Bacteria</taxon>
        <taxon>Bacillati</taxon>
        <taxon>Bacillota</taxon>
        <taxon>Bacilli</taxon>
        <taxon>Lactobacillales</taxon>
        <taxon>Enterococcaceae</taxon>
        <taxon>Enterococcus</taxon>
    </lineage>
</organism>
<dbReference type="STRING" id="160454.RV10_GL003812"/>
<feature type="transmembrane region" description="Helical" evidence="8">
    <location>
        <begin position="70"/>
        <end position="91"/>
    </location>
</feature>